<sequence length="425" mass="44071">MRWGAGRRGRVRGCWGGARCSCPSVQPPASPPQCNLLASPLVHARDGGGVRGSPPSDPCRLPVVQCSLPLPGLRTQEICCRGAGVAWGVHECQPCDAETGEDGAGKGGRLQPRGPRGVVGGRMGVPEAAGAHGEAPALIAALPTPANLPALGQQDAPCPKGFQRSNGSCVDVDECTQQSCAGGRCENTPGSYRCVCPAGYQLGPPGTGCTDIDECAQSPRPCAPGRCENTPGGYRCACPRGYQPGPDGTQCVGKRGRGPAHGRWGQRGGSARAVGRVHACMGICEHTCIGVCACTGVYGHTCISVCACTGVSGHARVAAWACTGVCAHANIHSGCLRTGRCLKARVSACPCMHNARVCSVPRGQGPSPWCRSLSAHRRGRVPAEPPALCLRALRELARQLQLLLPGRLPVPARVPVRRGRRALRR</sequence>
<dbReference type="Ensembl" id="ENSAOWT00000010280.1">
    <property type="protein sequence ID" value="ENSAOWP00000009063.1"/>
    <property type="gene ID" value="ENSAOWG00000006213.1"/>
</dbReference>
<dbReference type="CDD" id="cd00054">
    <property type="entry name" value="EGF_CA"/>
    <property type="match status" value="2"/>
</dbReference>
<name>A0A8B9P9F2_APTOW</name>
<evidence type="ECO:0000256" key="6">
    <source>
        <dbReference type="ARBA" id="ARBA00022729"/>
    </source>
</evidence>
<proteinExistence type="predicted"/>
<evidence type="ECO:0000256" key="2">
    <source>
        <dbReference type="ARBA" id="ARBA00004498"/>
    </source>
</evidence>
<evidence type="ECO:0000256" key="7">
    <source>
        <dbReference type="ARBA" id="ARBA00022734"/>
    </source>
</evidence>
<dbReference type="PANTHER" id="PTHR14789">
    <property type="entry name" value="CHONDROLECTIN VARIANT CHODLFDELTAE"/>
    <property type="match status" value="1"/>
</dbReference>
<dbReference type="Gene3D" id="2.10.25.10">
    <property type="entry name" value="Laminin"/>
    <property type="match status" value="2"/>
</dbReference>
<keyword evidence="12" id="KW-0325">Glycoprotein</keyword>
<keyword evidence="8" id="KW-0677">Repeat</keyword>
<dbReference type="PROSITE" id="PS51364">
    <property type="entry name" value="TB"/>
    <property type="match status" value="1"/>
</dbReference>
<evidence type="ECO:0000256" key="4">
    <source>
        <dbReference type="ARBA" id="ARBA00022536"/>
    </source>
</evidence>
<evidence type="ECO:0000256" key="3">
    <source>
        <dbReference type="ARBA" id="ARBA00022530"/>
    </source>
</evidence>
<dbReference type="InterPro" id="IPR009030">
    <property type="entry name" value="Growth_fac_rcpt_cys_sf"/>
</dbReference>
<evidence type="ECO:0000259" key="14">
    <source>
        <dbReference type="PROSITE" id="PS50026"/>
    </source>
</evidence>
<dbReference type="GO" id="GO:0016020">
    <property type="term" value="C:membrane"/>
    <property type="evidence" value="ECO:0007669"/>
    <property type="project" value="UniProtKB-SubCell"/>
</dbReference>
<keyword evidence="10" id="KW-0472">Membrane</keyword>
<keyword evidence="17" id="KW-1185">Reference proteome</keyword>
<keyword evidence="6" id="KW-0732">Signal</keyword>
<reference evidence="16" key="1">
    <citation type="submission" date="2025-08" db="UniProtKB">
        <authorList>
            <consortium name="Ensembl"/>
        </authorList>
    </citation>
    <scope>IDENTIFICATION</scope>
</reference>
<keyword evidence="3" id="KW-0272">Extracellular matrix</keyword>
<evidence type="ECO:0000256" key="1">
    <source>
        <dbReference type="ARBA" id="ARBA00004479"/>
    </source>
</evidence>
<dbReference type="PROSITE" id="PS00010">
    <property type="entry name" value="ASX_HYDROXYL"/>
    <property type="match status" value="2"/>
</dbReference>
<evidence type="ECO:0000256" key="9">
    <source>
        <dbReference type="ARBA" id="ARBA00022989"/>
    </source>
</evidence>
<dbReference type="GO" id="GO:0005509">
    <property type="term" value="F:calcium ion binding"/>
    <property type="evidence" value="ECO:0007669"/>
    <property type="project" value="InterPro"/>
</dbReference>
<dbReference type="InterPro" id="IPR018097">
    <property type="entry name" value="EGF_Ca-bd_CS"/>
</dbReference>
<keyword evidence="11 13" id="KW-1015">Disulfide bond</keyword>
<evidence type="ECO:0000259" key="15">
    <source>
        <dbReference type="PROSITE" id="PS51364"/>
    </source>
</evidence>
<feature type="domain" description="EGF-like" evidence="14">
    <location>
        <begin position="171"/>
        <end position="210"/>
    </location>
</feature>
<dbReference type="InterPro" id="IPR036773">
    <property type="entry name" value="TB_dom_sf"/>
</dbReference>
<feature type="disulfide bond" evidence="13">
    <location>
        <begin position="175"/>
        <end position="185"/>
    </location>
</feature>
<evidence type="ECO:0000256" key="12">
    <source>
        <dbReference type="ARBA" id="ARBA00023180"/>
    </source>
</evidence>
<dbReference type="PROSITE" id="PS50026">
    <property type="entry name" value="EGF_3"/>
    <property type="match status" value="2"/>
</dbReference>
<keyword evidence="4 13" id="KW-0245">EGF-like domain</keyword>
<organism evidence="16 17">
    <name type="scientific">Apteryx owenii</name>
    <name type="common">Little spotted kiwi</name>
    <dbReference type="NCBI Taxonomy" id="8824"/>
    <lineage>
        <taxon>Eukaryota</taxon>
        <taxon>Metazoa</taxon>
        <taxon>Chordata</taxon>
        <taxon>Craniata</taxon>
        <taxon>Vertebrata</taxon>
        <taxon>Euteleostomi</taxon>
        <taxon>Archelosauria</taxon>
        <taxon>Archosauria</taxon>
        <taxon>Dinosauria</taxon>
        <taxon>Saurischia</taxon>
        <taxon>Theropoda</taxon>
        <taxon>Coelurosauria</taxon>
        <taxon>Aves</taxon>
        <taxon>Palaeognathae</taxon>
        <taxon>Apterygiformes</taxon>
        <taxon>Apterygidae</taxon>
        <taxon>Apteryx</taxon>
    </lineage>
</organism>
<comment type="caution">
    <text evidence="13">Lacks conserved residue(s) required for the propagation of feature annotation.</text>
</comment>
<dbReference type="InterPro" id="IPR017878">
    <property type="entry name" value="TB_dom"/>
</dbReference>
<evidence type="ECO:0000256" key="13">
    <source>
        <dbReference type="PROSITE-ProRule" id="PRU00076"/>
    </source>
</evidence>
<keyword evidence="5" id="KW-0812">Transmembrane</keyword>
<dbReference type="Gene3D" id="3.90.290.10">
    <property type="entry name" value="TGF-beta binding (TB) domain"/>
    <property type="match status" value="1"/>
</dbReference>
<evidence type="ECO:0000256" key="11">
    <source>
        <dbReference type="ARBA" id="ARBA00023157"/>
    </source>
</evidence>
<reference evidence="16" key="2">
    <citation type="submission" date="2025-09" db="UniProtKB">
        <authorList>
            <consortium name="Ensembl"/>
        </authorList>
    </citation>
    <scope>IDENTIFICATION</scope>
</reference>
<dbReference type="SMART" id="SM00179">
    <property type="entry name" value="EGF_CA"/>
    <property type="match status" value="2"/>
</dbReference>
<dbReference type="InterPro" id="IPR051505">
    <property type="entry name" value="C-type_lectin_domain"/>
</dbReference>
<evidence type="ECO:0000256" key="8">
    <source>
        <dbReference type="ARBA" id="ARBA00022737"/>
    </source>
</evidence>
<dbReference type="Pfam" id="PF07645">
    <property type="entry name" value="EGF_CA"/>
    <property type="match status" value="2"/>
</dbReference>
<protein>
    <recommendedName>
        <fullName evidence="18">Latent transforming growth factor beta binding protein 4</fullName>
    </recommendedName>
</protein>
<dbReference type="Proteomes" id="UP000694424">
    <property type="component" value="Unplaced"/>
</dbReference>
<keyword evidence="7" id="KW-0430">Lectin</keyword>
<evidence type="ECO:0000256" key="5">
    <source>
        <dbReference type="ARBA" id="ARBA00022692"/>
    </source>
</evidence>
<dbReference type="PROSITE" id="PS01186">
    <property type="entry name" value="EGF_2"/>
    <property type="match status" value="2"/>
</dbReference>
<feature type="domain" description="EGF-like" evidence="14">
    <location>
        <begin position="211"/>
        <end position="252"/>
    </location>
</feature>
<dbReference type="InterPro" id="IPR000742">
    <property type="entry name" value="EGF"/>
</dbReference>
<evidence type="ECO:0008006" key="18">
    <source>
        <dbReference type="Google" id="ProtNLM"/>
    </source>
</evidence>
<evidence type="ECO:0000313" key="16">
    <source>
        <dbReference type="Ensembl" id="ENSAOWP00000009063.1"/>
    </source>
</evidence>
<keyword evidence="9" id="KW-1133">Transmembrane helix</keyword>
<dbReference type="PROSITE" id="PS01187">
    <property type="entry name" value="EGF_CA"/>
    <property type="match status" value="1"/>
</dbReference>
<dbReference type="SUPFAM" id="SSF57184">
    <property type="entry name" value="Growth factor receptor domain"/>
    <property type="match status" value="1"/>
</dbReference>
<evidence type="ECO:0000256" key="10">
    <source>
        <dbReference type="ARBA" id="ARBA00023136"/>
    </source>
</evidence>
<accession>A0A8B9P9F2</accession>
<dbReference type="InterPro" id="IPR000152">
    <property type="entry name" value="EGF-type_Asp/Asn_hydroxyl_site"/>
</dbReference>
<dbReference type="AlphaFoldDB" id="A0A8B9P9F2"/>
<comment type="subcellular location">
    <subcellularLocation>
        <location evidence="1">Membrane</location>
        <topology evidence="1">Single-pass type I membrane protein</topology>
    </subcellularLocation>
    <subcellularLocation>
        <location evidence="2">Secreted</location>
        <location evidence="2">Extracellular space</location>
        <location evidence="2">Extracellular matrix</location>
    </subcellularLocation>
</comment>
<dbReference type="FunFam" id="2.10.25.10:FF:000017">
    <property type="entry name" value="latent-transforming growth factor beta-binding protein 4 isoform X1"/>
    <property type="match status" value="2"/>
</dbReference>
<dbReference type="GO" id="GO:0030246">
    <property type="term" value="F:carbohydrate binding"/>
    <property type="evidence" value="ECO:0007669"/>
    <property type="project" value="UniProtKB-KW"/>
</dbReference>
<evidence type="ECO:0000313" key="17">
    <source>
        <dbReference type="Proteomes" id="UP000694424"/>
    </source>
</evidence>
<dbReference type="SMART" id="SM00181">
    <property type="entry name" value="EGF"/>
    <property type="match status" value="2"/>
</dbReference>
<dbReference type="InterPro" id="IPR001881">
    <property type="entry name" value="EGF-like_Ca-bd_dom"/>
</dbReference>
<dbReference type="InterPro" id="IPR049883">
    <property type="entry name" value="NOTCH1_EGF-like"/>
</dbReference>
<feature type="domain" description="TB" evidence="15">
    <location>
        <begin position="65"/>
        <end position="95"/>
    </location>
</feature>
<keyword evidence="3" id="KW-0964">Secreted</keyword>